<evidence type="ECO:0000256" key="1">
    <source>
        <dbReference type="SAM" id="MobiDB-lite"/>
    </source>
</evidence>
<protein>
    <submittedName>
        <fullName evidence="3">HNH endonuclease</fullName>
    </submittedName>
</protein>
<keyword evidence="4" id="KW-1185">Reference proteome</keyword>
<feature type="domain" description="HNH" evidence="2">
    <location>
        <begin position="5"/>
        <end position="54"/>
    </location>
</feature>
<dbReference type="RefSeq" id="WP_144951080.1">
    <property type="nucleotide sequence ID" value="NZ_VMQU01000036.1"/>
</dbReference>
<dbReference type="OrthoDB" id="3234360at2"/>
<feature type="region of interest" description="Disordered" evidence="1">
    <location>
        <begin position="54"/>
        <end position="106"/>
    </location>
</feature>
<dbReference type="EMBL" id="VMQU01000036">
    <property type="protein sequence ID" value="TVS90021.1"/>
    <property type="molecule type" value="Genomic_DNA"/>
</dbReference>
<keyword evidence="3" id="KW-0378">Hydrolase</keyword>
<dbReference type="AlphaFoldDB" id="A0A557XVG0"/>
<name>A0A557XVG0_9MYCO</name>
<dbReference type="GO" id="GO:0003676">
    <property type="term" value="F:nucleic acid binding"/>
    <property type="evidence" value="ECO:0007669"/>
    <property type="project" value="InterPro"/>
</dbReference>
<keyword evidence="3" id="KW-0540">Nuclease</keyword>
<evidence type="ECO:0000313" key="4">
    <source>
        <dbReference type="Proteomes" id="UP000320513"/>
    </source>
</evidence>
<dbReference type="Proteomes" id="UP000320513">
    <property type="component" value="Unassembled WGS sequence"/>
</dbReference>
<dbReference type="GO" id="GO:0008270">
    <property type="term" value="F:zinc ion binding"/>
    <property type="evidence" value="ECO:0007669"/>
    <property type="project" value="InterPro"/>
</dbReference>
<sequence>MRANCLKRDRYRCQLRYPNICRHIAIIADHIQAGSEDTLKNLQSSCEPCHLKKASADGNAAQGHRTSIAVEKPIPRRATPTPKPNKQQQQMPRTIWIGLKPNAGNE</sequence>
<comment type="caution">
    <text evidence="3">The sequence shown here is derived from an EMBL/GenBank/DDBJ whole genome shotgun (WGS) entry which is preliminary data.</text>
</comment>
<evidence type="ECO:0000259" key="2">
    <source>
        <dbReference type="Pfam" id="PF01844"/>
    </source>
</evidence>
<organism evidence="3 4">
    <name type="scientific">Mycobacterium helveticum</name>
    <dbReference type="NCBI Taxonomy" id="2592811"/>
    <lineage>
        <taxon>Bacteria</taxon>
        <taxon>Bacillati</taxon>
        <taxon>Actinomycetota</taxon>
        <taxon>Actinomycetes</taxon>
        <taxon>Mycobacteriales</taxon>
        <taxon>Mycobacteriaceae</taxon>
        <taxon>Mycobacterium</taxon>
    </lineage>
</organism>
<dbReference type="Pfam" id="PF01844">
    <property type="entry name" value="HNH"/>
    <property type="match status" value="1"/>
</dbReference>
<proteinExistence type="predicted"/>
<dbReference type="InterPro" id="IPR002711">
    <property type="entry name" value="HNH"/>
</dbReference>
<reference evidence="3 4" key="1">
    <citation type="submission" date="2019-07" db="EMBL/GenBank/DDBJ databases">
        <title>New Mycobacterium species.</title>
        <authorList>
            <person name="Tortoli E."/>
            <person name="Ghielmetti G."/>
            <person name="Friedel U."/>
            <person name="Trovato A."/>
        </authorList>
    </citation>
    <scope>NUCLEOTIDE SEQUENCE [LARGE SCALE GENOMIC DNA]</scope>
    <source>
        <strain evidence="3 4">16-83</strain>
    </source>
</reference>
<keyword evidence="3" id="KW-0255">Endonuclease</keyword>
<accession>A0A557XVG0</accession>
<dbReference type="GO" id="GO:0004519">
    <property type="term" value="F:endonuclease activity"/>
    <property type="evidence" value="ECO:0007669"/>
    <property type="project" value="UniProtKB-KW"/>
</dbReference>
<evidence type="ECO:0000313" key="3">
    <source>
        <dbReference type="EMBL" id="TVS90021.1"/>
    </source>
</evidence>
<gene>
    <name evidence="3" type="ORF">FPZ47_10815</name>
</gene>